<sequence>MGSMYNDEGMGSTGSQHENCVEFNLGGESPLPSVSNSPVSSPVNKLKNNESTLSLDGDIARDLFKKERNTLVPTVHLPVPVVDPSKKHKGKKGKESALPIQEQAEDEDGWQDMGTANDDVVFGEKGEVVVDTQDNEEVHASAEAYGYTRIAAEEEAKMYHESDKKTNFLFKASSPKRSAAVVQDRNAEKDTINGDDDDDDDDDVSSIDELYDVHREDHTAIDQLKTTKKLLTDAEKLAYLGLVKLVMNEMATQLATWGALKYCHSARSKFAKRMITAQTMMGTWSKTMLERLYAHLDVSEEEAKMLDNLVRHGIEPLDLSRSLKGTSWIDNPSYVKSSKSQENVLDKTFDENDDGVIRPEDISGNDKLEINVTWTAICDLFLVLVADSIYDARSRTLLINFARYLDVEPTDIYQFERRITDALQLEDASDQVWDEKDILKDRRRRQRRKKYMYVGLATVGGSLVLGLSAGLLAPVIGAGFAAGLATIGISGTSGFLAGAGGTALVTIGGTAIGARVGSSGMLKRVADVKTFEFVPLHNNKRTNLIITVSGWMNSKADDIRLPFSTVDPVMGDLFSLLWDPEILQSTGQTMTILASEALTQSIQQILGVTVLMALMSAIQIPMMLSKLSYLIDNPWNVSLDRAWKAGLILADTLVSRNLGVRPVTLLGFSLGSRVIYSCLLELAKRGAHGLVENVLLFGSPVVGSDEQLLLARSVVSGRFVNGYSKKDWILGYLFRATSGGLGRVMGLSQIENIDGIENFDCTTFVSGHMGYRTSMPKLLKELGIGVLKDEFVEIDDPDPETTERQRKLVLEFDEMRKQIEKEQATGGHSKKKGIFSKWFKPKTKKEWWQSYIDAKIQSDDKLAQDSDGEMDVVDQIAYIQRHTEGTVNEEEDLAERDDLQDEITADSLSVTNPAKPELTTTETVHSREKTETGKSEQHTATTSSSEVNLHETTSTGSSKVPDNTDKPRSTALADLDDDDFTGTSENITMTFG</sequence>
<dbReference type="AlphaFoldDB" id="A0A0H5C8Z0"/>
<evidence type="ECO:0000256" key="5">
    <source>
        <dbReference type="ARBA" id="ARBA00023136"/>
    </source>
</evidence>
<evidence type="ECO:0000256" key="1">
    <source>
        <dbReference type="ARBA" id="ARBA00004141"/>
    </source>
</evidence>
<keyword evidence="5 7" id="KW-0472">Membrane</keyword>
<evidence type="ECO:0000256" key="6">
    <source>
        <dbReference type="SAM" id="MobiDB-lite"/>
    </source>
</evidence>
<feature type="compositionally biased region" description="Polar residues" evidence="6">
    <location>
        <begin position="981"/>
        <end position="992"/>
    </location>
</feature>
<dbReference type="PANTHER" id="PTHR17920:SF3">
    <property type="entry name" value="TRANSMEMBRANE AND COILED-COIL DOMAIN-CONTAINING PROTEIN 4"/>
    <property type="match status" value="1"/>
</dbReference>
<keyword evidence="3 7" id="KW-0812">Transmembrane</keyword>
<evidence type="ECO:0000313" key="9">
    <source>
        <dbReference type="Proteomes" id="UP000038830"/>
    </source>
</evidence>
<dbReference type="PANTHER" id="PTHR17920">
    <property type="entry name" value="TRANSMEMBRANE AND COILED-COIL DOMAIN-CONTAINING PROTEIN 4 TMCO4"/>
    <property type="match status" value="1"/>
</dbReference>
<accession>A0A0H5C8Z0</accession>
<dbReference type="Proteomes" id="UP000038830">
    <property type="component" value="Unassembled WGS sequence"/>
</dbReference>
<feature type="region of interest" description="Disordered" evidence="6">
    <location>
        <begin position="903"/>
        <end position="992"/>
    </location>
</feature>
<dbReference type="GO" id="GO:0016020">
    <property type="term" value="C:membrane"/>
    <property type="evidence" value="ECO:0007669"/>
    <property type="project" value="UniProtKB-SubCell"/>
</dbReference>
<comment type="subcellular location">
    <subcellularLocation>
        <location evidence="1">Membrane</location>
        <topology evidence="1">Multi-pass membrane protein</topology>
    </subcellularLocation>
</comment>
<feature type="compositionally biased region" description="Low complexity" evidence="6">
    <location>
        <begin position="29"/>
        <end position="44"/>
    </location>
</feature>
<evidence type="ECO:0008006" key="10">
    <source>
        <dbReference type="Google" id="ProtNLM"/>
    </source>
</evidence>
<feature type="region of interest" description="Disordered" evidence="6">
    <location>
        <begin position="179"/>
        <end position="205"/>
    </location>
</feature>
<feature type="transmembrane region" description="Helical" evidence="7">
    <location>
        <begin position="451"/>
        <end position="482"/>
    </location>
</feature>
<organism evidence="8 9">
    <name type="scientific">Cyberlindnera jadinii (strain ATCC 18201 / CBS 1600 / BCRC 20928 / JCM 3617 / NBRC 0987 / NRRL Y-1542)</name>
    <name type="common">Torula yeast</name>
    <name type="synonym">Candida utilis</name>
    <dbReference type="NCBI Taxonomy" id="983966"/>
    <lineage>
        <taxon>Eukaryota</taxon>
        <taxon>Fungi</taxon>
        <taxon>Dikarya</taxon>
        <taxon>Ascomycota</taxon>
        <taxon>Saccharomycotina</taxon>
        <taxon>Saccharomycetes</taxon>
        <taxon>Phaffomycetales</taxon>
        <taxon>Phaffomycetaceae</taxon>
        <taxon>Cyberlindnera</taxon>
    </lineage>
</organism>
<dbReference type="InterPro" id="IPR007941">
    <property type="entry name" value="DUF726"/>
</dbReference>
<comment type="similarity">
    <text evidence="2">Belongs to the TMCO4 family.</text>
</comment>
<proteinExistence type="inferred from homology"/>
<evidence type="ECO:0000256" key="7">
    <source>
        <dbReference type="SAM" id="Phobius"/>
    </source>
</evidence>
<dbReference type="EMBL" id="CDQK01000007">
    <property type="protein sequence ID" value="CEP24811.1"/>
    <property type="molecule type" value="Genomic_DNA"/>
</dbReference>
<dbReference type="InterPro" id="IPR029058">
    <property type="entry name" value="AB_hydrolase_fold"/>
</dbReference>
<name>A0A0H5C8Z0_CYBJN</name>
<dbReference type="Pfam" id="PF05277">
    <property type="entry name" value="DUF726"/>
    <property type="match status" value="1"/>
</dbReference>
<protein>
    <recommendedName>
        <fullName evidence="10">DUF726-domain-containing protein</fullName>
    </recommendedName>
</protein>
<feature type="transmembrane region" description="Helical" evidence="7">
    <location>
        <begin position="605"/>
        <end position="624"/>
    </location>
</feature>
<feature type="compositionally biased region" description="Acidic residues" evidence="6">
    <location>
        <begin position="193"/>
        <end position="205"/>
    </location>
</feature>
<dbReference type="SUPFAM" id="SSF53474">
    <property type="entry name" value="alpha/beta-Hydrolases"/>
    <property type="match status" value="1"/>
</dbReference>
<evidence type="ECO:0000256" key="2">
    <source>
        <dbReference type="ARBA" id="ARBA00009824"/>
    </source>
</evidence>
<feature type="compositionally biased region" description="Polar residues" evidence="6">
    <location>
        <begin position="906"/>
        <end position="923"/>
    </location>
</feature>
<reference evidence="9" key="1">
    <citation type="journal article" date="2015" name="J. Biotechnol.">
        <title>The structure of the Cyberlindnera jadinii genome and its relation to Candida utilis analyzed by the occurrence of single nucleotide polymorphisms.</title>
        <authorList>
            <person name="Rupp O."/>
            <person name="Brinkrolf K."/>
            <person name="Buerth C."/>
            <person name="Kunigo M."/>
            <person name="Schneider J."/>
            <person name="Jaenicke S."/>
            <person name="Goesmann A."/>
            <person name="Puehler A."/>
            <person name="Jaeger K.-E."/>
            <person name="Ernst J.F."/>
        </authorList>
    </citation>
    <scope>NUCLEOTIDE SEQUENCE [LARGE SCALE GENOMIC DNA]</scope>
    <source>
        <strain evidence="9">ATCC 18201 / CBS 1600 / BCRC 20928 / JCM 3617 / NBRC 0987 / NRRL Y-1542</strain>
    </source>
</reference>
<evidence type="ECO:0000313" key="8">
    <source>
        <dbReference type="EMBL" id="CEP24811.1"/>
    </source>
</evidence>
<feature type="region of interest" description="Disordered" evidence="6">
    <location>
        <begin position="1"/>
        <end position="56"/>
    </location>
</feature>
<evidence type="ECO:0000256" key="3">
    <source>
        <dbReference type="ARBA" id="ARBA00022692"/>
    </source>
</evidence>
<feature type="compositionally biased region" description="Basic and acidic residues" evidence="6">
    <location>
        <begin position="924"/>
        <end position="937"/>
    </location>
</feature>
<feature type="transmembrane region" description="Helical" evidence="7">
    <location>
        <begin position="494"/>
        <end position="514"/>
    </location>
</feature>
<feature type="compositionally biased region" description="Polar residues" evidence="6">
    <location>
        <begin position="938"/>
        <end position="961"/>
    </location>
</feature>
<evidence type="ECO:0000256" key="4">
    <source>
        <dbReference type="ARBA" id="ARBA00022989"/>
    </source>
</evidence>
<gene>
    <name evidence="8" type="ORF">BN1211_5728</name>
</gene>
<keyword evidence="4 7" id="KW-1133">Transmembrane helix</keyword>